<proteinExistence type="predicted"/>
<dbReference type="OrthoDB" id="9800567at2"/>
<dbReference type="Pfam" id="PF10706">
    <property type="entry name" value="Aminoglyc_resit"/>
    <property type="match status" value="1"/>
</dbReference>
<reference evidence="2" key="2">
    <citation type="submission" date="2014-05" db="EMBL/GenBank/DDBJ databases">
        <title>Draft genome sequence of Virgibacillus massiliensis Vm-5.</title>
        <authorList>
            <person name="Khelaifia S."/>
            <person name="Croce O."/>
            <person name="Lagier J.C."/>
            <person name="Raoult D."/>
        </authorList>
    </citation>
    <scope>NUCLEOTIDE SEQUENCE [LARGE SCALE GENOMIC DNA]</scope>
    <source>
        <strain evidence="2">Vm-5</strain>
    </source>
</reference>
<dbReference type="RefSeq" id="WP_021291387.1">
    <property type="nucleotide sequence ID" value="NZ_BNER01000002.1"/>
</dbReference>
<gene>
    <name evidence="1" type="ORF">BN990_02247</name>
</gene>
<accession>A0A024QCJ8</accession>
<sequence length="189" mass="22910">MPFEQCKHIKTVMSGFSKNWFFVGGWAIDLFLGKETRVHHDIEIGIFREDQIELKHFLSSWEFKKVVHREFIPWYNEYLVLPVHEIHAINKMDKHELEILLNESDTVNWRFRRDLRILYPLKSVLKYSETGLPYLAPEIVLLYKVRNTREKDHIDFLSVKDILHAKQKYWLREAIEMHEPKHEWLQLLG</sequence>
<keyword evidence="2" id="KW-1185">Reference proteome</keyword>
<reference evidence="1 2" key="1">
    <citation type="submission" date="2014-03" db="EMBL/GenBank/DDBJ databases">
        <authorList>
            <person name="Urmite Genomes U."/>
        </authorList>
    </citation>
    <scope>NUCLEOTIDE SEQUENCE [LARGE SCALE GENOMIC DNA]</scope>
    <source>
        <strain evidence="1 2">Vm-5</strain>
    </source>
</reference>
<evidence type="ECO:0008006" key="3">
    <source>
        <dbReference type="Google" id="ProtNLM"/>
    </source>
</evidence>
<protein>
    <recommendedName>
        <fullName evidence="3">Aminoglycoside-2''-adenylyltransferase</fullName>
    </recommendedName>
</protein>
<dbReference type="Proteomes" id="UP000028875">
    <property type="component" value="Unassembled WGS sequence"/>
</dbReference>
<evidence type="ECO:0000313" key="2">
    <source>
        <dbReference type="Proteomes" id="UP000028875"/>
    </source>
</evidence>
<dbReference type="EMBL" id="CCDP010000001">
    <property type="protein sequence ID" value="CDQ39930.1"/>
    <property type="molecule type" value="Genomic_DNA"/>
</dbReference>
<dbReference type="InterPro" id="IPR019646">
    <property type="entry name" value="Aminoglyc_AdlTrfase"/>
</dbReference>
<organism evidence="1 2">
    <name type="scientific">Virgibacillus massiliensis</name>
    <dbReference type="NCBI Taxonomy" id="1462526"/>
    <lineage>
        <taxon>Bacteria</taxon>
        <taxon>Bacillati</taxon>
        <taxon>Bacillota</taxon>
        <taxon>Bacilli</taxon>
        <taxon>Bacillales</taxon>
        <taxon>Bacillaceae</taxon>
        <taxon>Virgibacillus</taxon>
    </lineage>
</organism>
<dbReference type="STRING" id="1462526.BN990_02247"/>
<evidence type="ECO:0000313" key="1">
    <source>
        <dbReference type="EMBL" id="CDQ39930.1"/>
    </source>
</evidence>
<comment type="caution">
    <text evidence="1">The sequence shown here is derived from an EMBL/GenBank/DDBJ whole genome shotgun (WGS) entry which is preliminary data.</text>
</comment>
<name>A0A024QCJ8_9BACI</name>
<dbReference type="Gene3D" id="3.30.460.40">
    <property type="match status" value="1"/>
</dbReference>
<dbReference type="AlphaFoldDB" id="A0A024QCJ8"/>
<dbReference type="eggNOG" id="COG0346">
    <property type="taxonomic scope" value="Bacteria"/>
</dbReference>